<dbReference type="GO" id="GO:0016052">
    <property type="term" value="P:carbohydrate catabolic process"/>
    <property type="evidence" value="ECO:0007669"/>
    <property type="project" value="InterPro"/>
</dbReference>
<dbReference type="EMBL" id="CP048409">
    <property type="protein sequence ID" value="QIA08114.1"/>
    <property type="molecule type" value="Genomic_DNA"/>
</dbReference>
<dbReference type="KEGG" id="drc:G0Q07_10460"/>
<evidence type="ECO:0000313" key="4">
    <source>
        <dbReference type="Proteomes" id="UP000474630"/>
    </source>
</evidence>
<evidence type="ECO:0000259" key="1">
    <source>
        <dbReference type="Pfam" id="PF06452"/>
    </source>
</evidence>
<dbReference type="Pfam" id="PF06452">
    <property type="entry name" value="CBM9_1"/>
    <property type="match status" value="1"/>
</dbReference>
<dbReference type="AlphaFoldDB" id="A0A6C0RCA7"/>
<dbReference type="CDD" id="cd09618">
    <property type="entry name" value="CBM9_like_2"/>
    <property type="match status" value="1"/>
</dbReference>
<sequence>MLFKIAQTVIIIVVGAFIVHAQDFNYTLSDDSLVNHYASINRVYYATRTSLEPKIDGKLDDECWQTVGTWDGDFIQQQPHQAKSPSQETEIKILYDDKYLYFGIICYDNEPEKMSPILGRRDENNGDITGIAIDSYNDKQTAFEFNLTSAGQKVDLMHMGEYGWDFNWNAVWDGKTSIGDSAWYAEMRVPFTQIRFAKKEEHVWGMHIWRWIHRHSEESQWKLIPIDAPAMVYIFGELRGIKDIPYKRNFEVMPYASGQYFPNSNNKENVGFGVDGKVGVTSNFTLDYTFNPDFGQVEADPSELNLTSYEVFYDEKRPFFLEGNSILEYNSGNDMLFYSRRIGHAPSYEPYYSEDQTLEMPENTSIINALKLTGKNKNGFSLGLVNSMTARETATIKSADESIKEAIEPFTNYSIARVKQDFNEGSTVLGGIVTSSIRNIKDENLEFLTDNSLVGGLDFEHNWKNRKYYVAAKGFASRISGSEESIARLQRNSRHYFQRVDADYLDYDPSRTSLSGWGGELAGGKRSGKLRITGDVEWRSPGVDMNDVGYLRQADYIDQNFRIQYLVNKPKGIILNYSLKLAQGHNWTYSGENLRDNFSFISGLRFKNYWRLDLAAYRYVNEIDTRRLRGGPSLRVDNRNRIAAAIQTNSQRDFFAGLRTDFTRYADDISYENAYTFQLDWRLSTRFMMSLSSTYADEQDNSQYLRRSKINENSDKYEYVVGNLDRQTFYSTFRAEFFITPELSLQYYGSPYVSSGKYEDYKRVNDSKAKDLDQRFELLTRQGDLLLDGSGNEYHNFSSYDFDFNFQELRSNFVARWEYKTGSTFYFVWSHSRSNYQEMYNASLFNSFKDIRKISAENAFMIKFSYWFSL</sequence>
<accession>A0A6C0RCA7</accession>
<name>A0A6C0RCA7_9BACT</name>
<gene>
    <name evidence="3" type="ORF">G0Q07_10460</name>
</gene>
<keyword evidence="4" id="KW-1185">Reference proteome</keyword>
<evidence type="ECO:0000259" key="2">
    <source>
        <dbReference type="Pfam" id="PF19313"/>
    </source>
</evidence>
<dbReference type="RefSeq" id="WP_163346035.1">
    <property type="nucleotide sequence ID" value="NZ_CP048409.1"/>
</dbReference>
<organism evidence="3 4">
    <name type="scientific">Draconibacterium halophilum</name>
    <dbReference type="NCBI Taxonomy" id="2706887"/>
    <lineage>
        <taxon>Bacteria</taxon>
        <taxon>Pseudomonadati</taxon>
        <taxon>Bacteroidota</taxon>
        <taxon>Bacteroidia</taxon>
        <taxon>Marinilabiliales</taxon>
        <taxon>Prolixibacteraceae</taxon>
        <taxon>Draconibacterium</taxon>
    </lineage>
</organism>
<dbReference type="Proteomes" id="UP000474630">
    <property type="component" value="Chromosome"/>
</dbReference>
<dbReference type="Gene3D" id="2.60.40.1190">
    <property type="match status" value="1"/>
</dbReference>
<dbReference type="InterPro" id="IPR045670">
    <property type="entry name" value="DUF5916"/>
</dbReference>
<dbReference type="SUPFAM" id="SSF49344">
    <property type="entry name" value="CBD9-like"/>
    <property type="match status" value="1"/>
</dbReference>
<dbReference type="Pfam" id="PF19313">
    <property type="entry name" value="DUF5916"/>
    <property type="match status" value="1"/>
</dbReference>
<dbReference type="GO" id="GO:0030246">
    <property type="term" value="F:carbohydrate binding"/>
    <property type="evidence" value="ECO:0007669"/>
    <property type="project" value="InterPro"/>
</dbReference>
<evidence type="ECO:0000313" key="3">
    <source>
        <dbReference type="EMBL" id="QIA08114.1"/>
    </source>
</evidence>
<feature type="domain" description="Carbohydrate-binding" evidence="1">
    <location>
        <begin position="55"/>
        <end position="206"/>
    </location>
</feature>
<feature type="domain" description="DUF5916" evidence="2">
    <location>
        <begin position="251"/>
        <end position="867"/>
    </location>
</feature>
<protein>
    <submittedName>
        <fullName evidence="3">Carbohydrate binding family 9 domain-containing protein</fullName>
    </submittedName>
</protein>
<dbReference type="InterPro" id="IPR010502">
    <property type="entry name" value="Carb-bd_dom_fam9"/>
</dbReference>
<proteinExistence type="predicted"/>
<reference evidence="3 4" key="1">
    <citation type="submission" date="2020-02" db="EMBL/GenBank/DDBJ databases">
        <title>Genome sequencing for Draconibacterium sp. strain M1.</title>
        <authorList>
            <person name="Park S.-J."/>
        </authorList>
    </citation>
    <scope>NUCLEOTIDE SEQUENCE [LARGE SCALE GENOMIC DNA]</scope>
    <source>
        <strain evidence="3 4">M1</strain>
    </source>
</reference>
<dbReference type="GO" id="GO:0004553">
    <property type="term" value="F:hydrolase activity, hydrolyzing O-glycosyl compounds"/>
    <property type="evidence" value="ECO:0007669"/>
    <property type="project" value="InterPro"/>
</dbReference>